<dbReference type="FunFam" id="2.60.40.10:FF:000032">
    <property type="entry name" value="palladin isoform X1"/>
    <property type="match status" value="1"/>
</dbReference>
<dbReference type="PROSITE" id="PS50835">
    <property type="entry name" value="IG_LIKE"/>
    <property type="match status" value="4"/>
</dbReference>
<dbReference type="SUPFAM" id="SSF49265">
    <property type="entry name" value="Fibronectin type III"/>
    <property type="match status" value="3"/>
</dbReference>
<feature type="domain" description="Ig-like" evidence="6">
    <location>
        <begin position="381"/>
        <end position="467"/>
    </location>
</feature>
<evidence type="ECO:0000259" key="6">
    <source>
        <dbReference type="PROSITE" id="PS50835"/>
    </source>
</evidence>
<dbReference type="Gene3D" id="2.60.40.10">
    <property type="entry name" value="Immunoglobulins"/>
    <property type="match status" value="9"/>
</dbReference>
<feature type="transmembrane region" description="Helical" evidence="5">
    <location>
        <begin position="967"/>
        <end position="987"/>
    </location>
</feature>
<feature type="region of interest" description="Disordered" evidence="4">
    <location>
        <begin position="1270"/>
        <end position="1308"/>
    </location>
</feature>
<proteinExistence type="predicted"/>
<evidence type="ECO:0000256" key="3">
    <source>
        <dbReference type="ARBA" id="ARBA00023319"/>
    </source>
</evidence>
<dbReference type="InterPro" id="IPR036116">
    <property type="entry name" value="FN3_sf"/>
</dbReference>
<sequence length="1308" mass="144496">MERHHILRFLLVRGSTAVFAALLYNFEETWFSRRSVFHVLGLTAEQQRDEGYKTTVSHPSTVTRFERRQRIAGQEVTLEFTREPQDVVAVRSKPVVLQCAVSSSAPGPVNISWTQDDRILPLVDTRRYLLPNGSLYFKKVLWKRSGPAHDGSTDQGLYRCMARNSVGALVSKSARLRVATLAHDFSEVPNNATTEEDDIVRFMCQIESVPKAMISWERNGKPLPHNSRYFTLDSGVLYITKVQLSDAGTFRCIATNLLTKKSRYSPEGQLEVLPRSPFHRPPEFVSVTGAVIEALSGDNVTLDCAATGSPIPELTWTFLPRIPSSKLRPVTNTSQNGLNVVTLHQVMSDRTGTYTCTASVALDKQITTITQTLSLEVLEAPSFVKVPASQVYFTAKTVRFECEVKDNRTTEVVWLKNGKRLQINGRIKQRPSELVLANTVTDDSGLYQCRASNKAGESWAAGRLMVNMSRFQPDPPQELTCHTLSDSLVRLEWKEPARSANNITAYTIHYVPTDGGTERQEVSVNCSFLLQKLSAFTNYTFYVRAYSSKSASDQSNHTKCQTGEGVPQAAPQLSLKATSSTSLRATWVPLGNEKAQGVVTEYKVQWRREGQASSRVEQVKGGITDFTITGLRPGKRYQVRVLAATSKGWPIQADEFEWKELEMPNYGPANVPEAPTVHLTVVNSTSIEVTWSLLTENKYKPDGFRLYYRKLNNEKSGPINLAANSTQYLLGNLEPDCWYEVTVQAYNSEGAGVLGMKAIHTFPLSGSADVTAIPFMGLEPPTNLEAEPTSPTSINLTWTAPHSSVNVSYYTVCYGEVQSSHTVNSSVYSYVSSTSQGVEVTCLKPYTLYEFMVRTHDRSNLYGPYSQKVECHTLEDVPSVVLDVQWKVLNSSTVRVSWKEPQHTNGMIKQYEISFVQGFAGAQERMGPPSDRVTVTIPVVSSPHIPASQRPSSSHDQDTDQHLGKCIVVGVAIGVSCIVVCIVAIVWRKRCVKSASREYGGATVGSGSHHINGNGCYREWDRSPAGHTHIMAALPENHELDYFGAAVTTNIPCDNNADHLDTKGGYPNGQANGLKHPLLSIGRIPNGQASRDRHSVRIIENPQFGCGETIGSEQRLLLPVNKAHASHSHSDLRSEEEVQLLADHHNPLHTIGGEEASLERETSSGLSRDNRRSDRDRTEDDSGAEVQACNLDLDITAVTNLDLSCDGSVLSEGGNHSSHHSQEQLNSQQHSPHHHYHKHHHHHPQQNNSSHNCHRQGSVSLHHIDCITGTTTTRSHFHPPLHEQPPEVTTGSPAAELSPQAATAAASS</sequence>
<feature type="region of interest" description="Disordered" evidence="4">
    <location>
        <begin position="1148"/>
        <end position="1184"/>
    </location>
</feature>
<evidence type="ECO:0000256" key="5">
    <source>
        <dbReference type="SAM" id="Phobius"/>
    </source>
</evidence>
<dbReference type="InterPro" id="IPR007110">
    <property type="entry name" value="Ig-like_dom"/>
</dbReference>
<dbReference type="SUPFAM" id="SSF48726">
    <property type="entry name" value="Immunoglobulin"/>
    <property type="match status" value="4"/>
</dbReference>
<dbReference type="EMBL" id="BLKM01003940">
    <property type="protein sequence ID" value="GFG30065.1"/>
    <property type="molecule type" value="Genomic_DNA"/>
</dbReference>
<feature type="domain" description="Ig-like" evidence="6">
    <location>
        <begin position="59"/>
        <end position="177"/>
    </location>
</feature>
<keyword evidence="2" id="KW-1015">Disulfide bond</keyword>
<feature type="domain" description="Fibronectin type-III" evidence="7">
    <location>
        <begin position="671"/>
        <end position="765"/>
    </location>
</feature>
<comment type="caution">
    <text evidence="8">The sequence shown here is derived from an EMBL/GenBank/DDBJ whole genome shotgun (WGS) entry which is preliminary data.</text>
</comment>
<keyword evidence="5" id="KW-0472">Membrane</keyword>
<dbReference type="Pfam" id="PF13927">
    <property type="entry name" value="Ig_3"/>
    <property type="match status" value="2"/>
</dbReference>
<dbReference type="Proteomes" id="UP000502823">
    <property type="component" value="Unassembled WGS sequence"/>
</dbReference>
<organism evidence="8 9">
    <name type="scientific">Coptotermes formosanus</name>
    <name type="common">Formosan subterranean termite</name>
    <dbReference type="NCBI Taxonomy" id="36987"/>
    <lineage>
        <taxon>Eukaryota</taxon>
        <taxon>Metazoa</taxon>
        <taxon>Ecdysozoa</taxon>
        <taxon>Arthropoda</taxon>
        <taxon>Hexapoda</taxon>
        <taxon>Insecta</taxon>
        <taxon>Pterygota</taxon>
        <taxon>Neoptera</taxon>
        <taxon>Polyneoptera</taxon>
        <taxon>Dictyoptera</taxon>
        <taxon>Blattodea</taxon>
        <taxon>Blattoidea</taxon>
        <taxon>Termitoidae</taxon>
        <taxon>Rhinotermitidae</taxon>
        <taxon>Coptotermes</taxon>
    </lineage>
</organism>
<dbReference type="CDD" id="cd00063">
    <property type="entry name" value="FN3"/>
    <property type="match status" value="5"/>
</dbReference>
<feature type="domain" description="Fibronectin type-III" evidence="7">
    <location>
        <begin position="780"/>
        <end position="876"/>
    </location>
</feature>
<dbReference type="InterPro" id="IPR003599">
    <property type="entry name" value="Ig_sub"/>
</dbReference>
<keyword evidence="5" id="KW-0812">Transmembrane</keyword>
<feature type="region of interest" description="Disordered" evidence="4">
    <location>
        <begin position="1211"/>
        <end position="1256"/>
    </location>
</feature>
<keyword evidence="1" id="KW-0677">Repeat</keyword>
<dbReference type="InterPro" id="IPR003598">
    <property type="entry name" value="Ig_sub2"/>
</dbReference>
<dbReference type="Pfam" id="PF00041">
    <property type="entry name" value="fn3"/>
    <property type="match status" value="4"/>
</dbReference>
<dbReference type="Pfam" id="PF13895">
    <property type="entry name" value="Ig_2"/>
    <property type="match status" value="1"/>
</dbReference>
<dbReference type="InParanoid" id="A0A6L2PHL7"/>
<dbReference type="GO" id="GO:0030154">
    <property type="term" value="P:cell differentiation"/>
    <property type="evidence" value="ECO:0007669"/>
    <property type="project" value="UniProtKB-ARBA"/>
</dbReference>
<protein>
    <submittedName>
        <fullName evidence="8">Uncharacterized protein</fullName>
    </submittedName>
</protein>
<feature type="compositionally biased region" description="Polar residues" evidence="4">
    <location>
        <begin position="552"/>
        <end position="561"/>
    </location>
</feature>
<accession>A0A6L2PHL7</accession>
<evidence type="ECO:0000256" key="4">
    <source>
        <dbReference type="SAM" id="MobiDB-lite"/>
    </source>
</evidence>
<feature type="domain" description="Fibronectin type-III" evidence="7">
    <location>
        <begin position="475"/>
        <end position="565"/>
    </location>
</feature>
<name>A0A6L2PHL7_COPFO</name>
<feature type="domain" description="Fibronectin type-III" evidence="7">
    <location>
        <begin position="567"/>
        <end position="666"/>
    </location>
</feature>
<dbReference type="InterPro" id="IPR013783">
    <property type="entry name" value="Ig-like_fold"/>
</dbReference>
<feature type="domain" description="Ig-like" evidence="6">
    <location>
        <begin position="183"/>
        <end position="271"/>
    </location>
</feature>
<gene>
    <name evidence="8" type="ORF">Cfor_09499</name>
</gene>
<evidence type="ECO:0000256" key="2">
    <source>
        <dbReference type="ARBA" id="ARBA00023157"/>
    </source>
</evidence>
<evidence type="ECO:0000313" key="9">
    <source>
        <dbReference type="Proteomes" id="UP000502823"/>
    </source>
</evidence>
<dbReference type="GO" id="GO:0009653">
    <property type="term" value="P:anatomical structure morphogenesis"/>
    <property type="evidence" value="ECO:0007669"/>
    <property type="project" value="UniProtKB-ARBA"/>
</dbReference>
<dbReference type="PANTHER" id="PTHR13817:SF173">
    <property type="entry name" value="FRAZZLED"/>
    <property type="match status" value="1"/>
</dbReference>
<dbReference type="InterPro" id="IPR036179">
    <property type="entry name" value="Ig-like_dom_sf"/>
</dbReference>
<dbReference type="SMART" id="SM00409">
    <property type="entry name" value="IG"/>
    <property type="match status" value="4"/>
</dbReference>
<dbReference type="SMART" id="SM00408">
    <property type="entry name" value="IGc2"/>
    <property type="match status" value="4"/>
</dbReference>
<dbReference type="SMART" id="SM00060">
    <property type="entry name" value="FN3"/>
    <property type="match status" value="5"/>
</dbReference>
<reference evidence="9" key="1">
    <citation type="submission" date="2020-01" db="EMBL/GenBank/DDBJ databases">
        <title>Draft genome sequence of the Termite Coptotermes fromosanus.</title>
        <authorList>
            <person name="Itakura S."/>
            <person name="Yosikawa Y."/>
            <person name="Umezawa K."/>
        </authorList>
    </citation>
    <scope>NUCLEOTIDE SEQUENCE [LARGE SCALE GENOMIC DNA]</scope>
</reference>
<feature type="domain" description="Ig-like" evidence="6">
    <location>
        <begin position="282"/>
        <end position="367"/>
    </location>
</feature>
<dbReference type="PROSITE" id="PS50853">
    <property type="entry name" value="FN3"/>
    <property type="match status" value="4"/>
</dbReference>
<dbReference type="InterPro" id="IPR013098">
    <property type="entry name" value="Ig_I-set"/>
</dbReference>
<dbReference type="PANTHER" id="PTHR13817">
    <property type="entry name" value="TITIN"/>
    <property type="match status" value="1"/>
</dbReference>
<feature type="compositionally biased region" description="Basic residues" evidence="4">
    <location>
        <begin position="1231"/>
        <end position="1244"/>
    </location>
</feature>
<keyword evidence="3" id="KW-0393">Immunoglobulin domain</keyword>
<dbReference type="FunFam" id="2.60.40.10:FF:000189">
    <property type="entry name" value="Neogenin isoform 3"/>
    <property type="match status" value="1"/>
</dbReference>
<dbReference type="Pfam" id="PF07679">
    <property type="entry name" value="I-set"/>
    <property type="match status" value="1"/>
</dbReference>
<dbReference type="OrthoDB" id="438268at2759"/>
<evidence type="ECO:0000259" key="7">
    <source>
        <dbReference type="PROSITE" id="PS50853"/>
    </source>
</evidence>
<dbReference type="CDD" id="cd00096">
    <property type="entry name" value="Ig"/>
    <property type="match status" value="1"/>
</dbReference>
<feature type="compositionally biased region" description="Basic and acidic residues" evidence="4">
    <location>
        <begin position="1157"/>
        <end position="1180"/>
    </location>
</feature>
<keyword evidence="5" id="KW-1133">Transmembrane helix</keyword>
<keyword evidence="9" id="KW-1185">Reference proteome</keyword>
<evidence type="ECO:0000313" key="8">
    <source>
        <dbReference type="EMBL" id="GFG30065.1"/>
    </source>
</evidence>
<dbReference type="InterPro" id="IPR050964">
    <property type="entry name" value="Striated_Muscle_Regulatory"/>
</dbReference>
<feature type="region of interest" description="Disordered" evidence="4">
    <location>
        <begin position="552"/>
        <end position="572"/>
    </location>
</feature>
<evidence type="ECO:0000256" key="1">
    <source>
        <dbReference type="ARBA" id="ARBA00022737"/>
    </source>
</evidence>
<dbReference type="InterPro" id="IPR003961">
    <property type="entry name" value="FN3_dom"/>
</dbReference>